<evidence type="ECO:0000256" key="2">
    <source>
        <dbReference type="SAM" id="MobiDB-lite"/>
    </source>
</evidence>
<gene>
    <name evidence="4" type="ORF">CXB77_14115</name>
</gene>
<keyword evidence="5" id="KW-1185">Reference proteome</keyword>
<comment type="caution">
    <text evidence="4">The sequence shown here is derived from an EMBL/GenBank/DDBJ whole genome shotgun (WGS) entry which is preliminary data.</text>
</comment>
<dbReference type="AlphaFoldDB" id="A0A2S7XNP4"/>
<proteinExistence type="predicted"/>
<evidence type="ECO:0000256" key="1">
    <source>
        <dbReference type="PROSITE-ProRule" id="PRU00325"/>
    </source>
</evidence>
<evidence type="ECO:0000313" key="5">
    <source>
        <dbReference type="Proteomes" id="UP000239936"/>
    </source>
</evidence>
<keyword evidence="1" id="KW-0479">Metal-binding</keyword>
<evidence type="ECO:0000259" key="3">
    <source>
        <dbReference type="PROSITE" id="PS50966"/>
    </source>
</evidence>
<reference evidence="4 5" key="1">
    <citation type="submission" date="2018-01" db="EMBL/GenBank/DDBJ databases">
        <title>The complete genome sequence of Chromatium okenii LaCa, a purple sulfur bacterium with a turbulent life.</title>
        <authorList>
            <person name="Luedin S.M."/>
            <person name="Liechti N."/>
            <person name="Storelli N."/>
            <person name="Danza F."/>
            <person name="Wittwer M."/>
            <person name="Pothier J.F."/>
            <person name="Tonolla M.A."/>
        </authorList>
    </citation>
    <scope>NUCLEOTIDE SEQUENCE [LARGE SCALE GENOMIC DNA]</scope>
    <source>
        <strain evidence="4 5">LaCa</strain>
    </source>
</reference>
<feature type="region of interest" description="Disordered" evidence="2">
    <location>
        <begin position="36"/>
        <end position="55"/>
    </location>
</feature>
<accession>A0A2S7XNP4</accession>
<dbReference type="PROSITE" id="PS50966">
    <property type="entry name" value="ZF_SWIM"/>
    <property type="match status" value="1"/>
</dbReference>
<sequence length="83" mass="9362">MMFDCTCPHADDGNFCKHCVAVGLTWLTGMTNFNKTEVETDEKPPADSLAENPRLSRSTSAETLIKLLLDAAQYDERIYRSLY</sequence>
<protein>
    <recommendedName>
        <fullName evidence="3">SWIM-type domain-containing protein</fullName>
    </recommendedName>
</protein>
<keyword evidence="1" id="KW-0862">Zinc</keyword>
<dbReference type="EMBL" id="PPGH01000037">
    <property type="protein sequence ID" value="PQJ95359.1"/>
    <property type="molecule type" value="Genomic_DNA"/>
</dbReference>
<dbReference type="GO" id="GO:0008270">
    <property type="term" value="F:zinc ion binding"/>
    <property type="evidence" value="ECO:0007669"/>
    <property type="project" value="UniProtKB-KW"/>
</dbReference>
<organism evidence="4 5">
    <name type="scientific">Chromatium okenii</name>
    <dbReference type="NCBI Taxonomy" id="61644"/>
    <lineage>
        <taxon>Bacteria</taxon>
        <taxon>Pseudomonadati</taxon>
        <taxon>Pseudomonadota</taxon>
        <taxon>Gammaproteobacteria</taxon>
        <taxon>Chromatiales</taxon>
        <taxon>Chromatiaceae</taxon>
        <taxon>Chromatium</taxon>
    </lineage>
</organism>
<name>A0A2S7XNP4_9GAMM</name>
<feature type="compositionally biased region" description="Basic and acidic residues" evidence="2">
    <location>
        <begin position="36"/>
        <end position="45"/>
    </location>
</feature>
<dbReference type="Proteomes" id="UP000239936">
    <property type="component" value="Unassembled WGS sequence"/>
</dbReference>
<dbReference type="Pfam" id="PF04434">
    <property type="entry name" value="SWIM"/>
    <property type="match status" value="1"/>
</dbReference>
<keyword evidence="1" id="KW-0863">Zinc-finger</keyword>
<feature type="domain" description="SWIM-type" evidence="3">
    <location>
        <begin position="1"/>
        <end position="27"/>
    </location>
</feature>
<evidence type="ECO:0000313" key="4">
    <source>
        <dbReference type="EMBL" id="PQJ95359.1"/>
    </source>
</evidence>
<dbReference type="InterPro" id="IPR007527">
    <property type="entry name" value="Znf_SWIM"/>
</dbReference>